<evidence type="ECO:0000313" key="2">
    <source>
        <dbReference type="Proteomes" id="UP001219525"/>
    </source>
</evidence>
<comment type="caution">
    <text evidence="1">The sequence shown here is derived from an EMBL/GenBank/DDBJ whole genome shotgun (WGS) entry which is preliminary data.</text>
</comment>
<accession>A0AAD6VGR9</accession>
<dbReference type="Proteomes" id="UP001219525">
    <property type="component" value="Unassembled WGS sequence"/>
</dbReference>
<protein>
    <submittedName>
        <fullName evidence="1">Uncharacterized protein</fullName>
    </submittedName>
</protein>
<keyword evidence="2" id="KW-1185">Reference proteome</keyword>
<evidence type="ECO:0000313" key="1">
    <source>
        <dbReference type="EMBL" id="KAJ7209247.1"/>
    </source>
</evidence>
<organism evidence="1 2">
    <name type="scientific">Mycena pura</name>
    <dbReference type="NCBI Taxonomy" id="153505"/>
    <lineage>
        <taxon>Eukaryota</taxon>
        <taxon>Fungi</taxon>
        <taxon>Dikarya</taxon>
        <taxon>Basidiomycota</taxon>
        <taxon>Agaricomycotina</taxon>
        <taxon>Agaricomycetes</taxon>
        <taxon>Agaricomycetidae</taxon>
        <taxon>Agaricales</taxon>
        <taxon>Marasmiineae</taxon>
        <taxon>Mycenaceae</taxon>
        <taxon>Mycena</taxon>
    </lineage>
</organism>
<sequence>MWPCIGYIVVNRLAVLLLEYTLFTRRALIFTFSLTSSLTSGRTPEVVIGSLELDFLAFLASHPILPVCNDIGDLAKIHFTRVDSAASQVAPDPDVVQILEATALLWS</sequence>
<gene>
    <name evidence="1" type="ORF">GGX14DRAFT_566433</name>
</gene>
<dbReference type="EMBL" id="JARJCW010000031">
    <property type="protein sequence ID" value="KAJ7209247.1"/>
    <property type="molecule type" value="Genomic_DNA"/>
</dbReference>
<dbReference type="AlphaFoldDB" id="A0AAD6VGR9"/>
<reference evidence="1" key="1">
    <citation type="submission" date="2023-03" db="EMBL/GenBank/DDBJ databases">
        <title>Massive genome expansion in bonnet fungi (Mycena s.s.) driven by repeated elements and novel gene families across ecological guilds.</title>
        <authorList>
            <consortium name="Lawrence Berkeley National Laboratory"/>
            <person name="Harder C.B."/>
            <person name="Miyauchi S."/>
            <person name="Viragh M."/>
            <person name="Kuo A."/>
            <person name="Thoen E."/>
            <person name="Andreopoulos B."/>
            <person name="Lu D."/>
            <person name="Skrede I."/>
            <person name="Drula E."/>
            <person name="Henrissat B."/>
            <person name="Morin E."/>
            <person name="Kohler A."/>
            <person name="Barry K."/>
            <person name="LaButti K."/>
            <person name="Morin E."/>
            <person name="Salamov A."/>
            <person name="Lipzen A."/>
            <person name="Mereny Z."/>
            <person name="Hegedus B."/>
            <person name="Baldrian P."/>
            <person name="Stursova M."/>
            <person name="Weitz H."/>
            <person name="Taylor A."/>
            <person name="Grigoriev I.V."/>
            <person name="Nagy L.G."/>
            <person name="Martin F."/>
            <person name="Kauserud H."/>
        </authorList>
    </citation>
    <scope>NUCLEOTIDE SEQUENCE</scope>
    <source>
        <strain evidence="1">9144</strain>
    </source>
</reference>
<proteinExistence type="predicted"/>
<name>A0AAD6VGR9_9AGAR</name>